<dbReference type="Proteomes" id="UP001500280">
    <property type="component" value="Unassembled WGS sequence"/>
</dbReference>
<gene>
    <name evidence="1" type="ORF">GCM10009745_35680</name>
</gene>
<accession>A0ABN2HGW1</accession>
<reference evidence="1 2" key="1">
    <citation type="journal article" date="2019" name="Int. J. Syst. Evol. Microbiol.">
        <title>The Global Catalogue of Microorganisms (GCM) 10K type strain sequencing project: providing services to taxonomists for standard genome sequencing and annotation.</title>
        <authorList>
            <consortium name="The Broad Institute Genomics Platform"/>
            <consortium name="The Broad Institute Genome Sequencing Center for Infectious Disease"/>
            <person name="Wu L."/>
            <person name="Ma J."/>
        </authorList>
    </citation>
    <scope>NUCLEOTIDE SEQUENCE [LARGE SCALE GENOMIC DNA]</scope>
    <source>
        <strain evidence="1 2">JCM 14307</strain>
    </source>
</reference>
<organism evidence="1 2">
    <name type="scientific">Kribbella yunnanensis</name>
    <dbReference type="NCBI Taxonomy" id="190194"/>
    <lineage>
        <taxon>Bacteria</taxon>
        <taxon>Bacillati</taxon>
        <taxon>Actinomycetota</taxon>
        <taxon>Actinomycetes</taxon>
        <taxon>Propionibacteriales</taxon>
        <taxon>Kribbellaceae</taxon>
        <taxon>Kribbella</taxon>
    </lineage>
</organism>
<name>A0ABN2HGW1_9ACTN</name>
<comment type="caution">
    <text evidence="1">The sequence shown here is derived from an EMBL/GenBank/DDBJ whole genome shotgun (WGS) entry which is preliminary data.</text>
</comment>
<evidence type="ECO:0000313" key="1">
    <source>
        <dbReference type="EMBL" id="GAA1687739.1"/>
    </source>
</evidence>
<sequence>MSLVGVRIWRMSYDLVVWAGERPADGDALEELYEELMELQEDNDDDETPPNPRLVEFANALLARWPEASAGGPWVVEPLIADAVGDLFPFGVQFEYAGEVAEYAAVLAEKHGLVLFDPQNM</sequence>
<keyword evidence="2" id="KW-1185">Reference proteome</keyword>
<evidence type="ECO:0000313" key="2">
    <source>
        <dbReference type="Proteomes" id="UP001500280"/>
    </source>
</evidence>
<dbReference type="EMBL" id="BAAANF010000012">
    <property type="protein sequence ID" value="GAA1687739.1"/>
    <property type="molecule type" value="Genomic_DNA"/>
</dbReference>
<proteinExistence type="predicted"/>
<protein>
    <submittedName>
        <fullName evidence="1">Uncharacterized protein</fullName>
    </submittedName>
</protein>